<keyword evidence="10 19" id="KW-0808">Transferase</keyword>
<dbReference type="GO" id="GO:0030269">
    <property type="term" value="F:tetrahydromethanopterin S-methyltransferase activity"/>
    <property type="evidence" value="ECO:0007669"/>
    <property type="project" value="UniProtKB-UniRule"/>
</dbReference>
<keyword evidence="21" id="KW-1185">Reference proteome</keyword>
<evidence type="ECO:0000256" key="16">
    <source>
        <dbReference type="ARBA" id="ARBA00029817"/>
    </source>
</evidence>
<proteinExistence type="inferred from homology"/>
<keyword evidence="12 19" id="KW-1278">Translocase</keyword>
<comment type="caution">
    <text evidence="20">The sequence shown here is derived from an EMBL/GenBank/DDBJ whole genome shotgun (WGS) entry which is preliminary data.</text>
</comment>
<evidence type="ECO:0000256" key="3">
    <source>
        <dbReference type="ARBA" id="ARBA00004839"/>
    </source>
</evidence>
<feature type="transmembrane region" description="Helical" evidence="19">
    <location>
        <begin position="169"/>
        <end position="187"/>
    </location>
</feature>
<dbReference type="EC" id="7.2.1.4" evidence="18 19"/>
<reference evidence="20 21" key="1">
    <citation type="submission" date="2018-06" db="EMBL/GenBank/DDBJ databases">
        <title>Genomic insight into two independent archaeal endosymbiosis events.</title>
        <authorList>
            <person name="Lind A.E."/>
            <person name="Lewis W.H."/>
            <person name="Spang A."/>
            <person name="Guy L."/>
            <person name="Embley M.T."/>
            <person name="Ettema T.J.G."/>
        </authorList>
    </citation>
    <scope>NUCLEOTIDE SEQUENCE [LARGE SCALE GENOMIC DNA]</scope>
    <source>
        <strain evidence="20">NOE</strain>
    </source>
</reference>
<feature type="transmembrane region" description="Helical" evidence="19">
    <location>
        <begin position="74"/>
        <end position="97"/>
    </location>
</feature>
<feature type="transmembrane region" description="Helical" evidence="19">
    <location>
        <begin position="42"/>
        <end position="62"/>
    </location>
</feature>
<organism evidence="20 21">
    <name type="scientific">Candidatus Methanobinarius endosymbioticus</name>
    <dbReference type="NCBI Taxonomy" id="2006182"/>
    <lineage>
        <taxon>Archaea</taxon>
        <taxon>Methanobacteriati</taxon>
        <taxon>Methanobacteriota</taxon>
        <taxon>Methanomada group</taxon>
        <taxon>Methanobacteria</taxon>
        <taxon>Methanobacteriales</taxon>
        <taxon>Methanobacteriaceae</taxon>
        <taxon>Candidatus Methanobinarius</taxon>
    </lineage>
</organism>
<name>A0A366M9H9_9EURY</name>
<feature type="transmembrane region" description="Helical" evidence="19">
    <location>
        <begin position="103"/>
        <end position="124"/>
    </location>
</feature>
<evidence type="ECO:0000256" key="11">
    <source>
        <dbReference type="ARBA" id="ARBA00022692"/>
    </source>
</evidence>
<dbReference type="UniPathway" id="UPA00640">
    <property type="reaction ID" value="UER00698"/>
</dbReference>
<evidence type="ECO:0000256" key="19">
    <source>
        <dbReference type="HAMAP-Rule" id="MF_01096"/>
    </source>
</evidence>
<keyword evidence="7 19" id="KW-1003">Cell membrane</keyword>
<keyword evidence="14 19" id="KW-0484">Methanogenesis</keyword>
<evidence type="ECO:0000256" key="18">
    <source>
        <dbReference type="ARBA" id="ARBA00044970"/>
    </source>
</evidence>
<comment type="function">
    <text evidence="1 19">Part of a complex that catalyzes the formation of methyl-coenzyme M and tetrahydromethanopterin from coenzyme M and methyl-tetrahydromethanopterin. This is an energy-conserving, sodium-ion translocating step.</text>
</comment>
<keyword evidence="15 19" id="KW-0472">Membrane</keyword>
<feature type="transmembrane region" description="Helical" evidence="19">
    <location>
        <begin position="207"/>
        <end position="225"/>
    </location>
</feature>
<dbReference type="Proteomes" id="UP000253099">
    <property type="component" value="Unassembled WGS sequence"/>
</dbReference>
<keyword evidence="13 19" id="KW-1133">Transmembrane helix</keyword>
<evidence type="ECO:0000256" key="12">
    <source>
        <dbReference type="ARBA" id="ARBA00022967"/>
    </source>
</evidence>
<evidence type="ECO:0000256" key="6">
    <source>
        <dbReference type="ARBA" id="ARBA00015131"/>
    </source>
</evidence>
<evidence type="ECO:0000256" key="5">
    <source>
        <dbReference type="ARBA" id="ARBA00011616"/>
    </source>
</evidence>
<evidence type="ECO:0000256" key="7">
    <source>
        <dbReference type="ARBA" id="ARBA00022475"/>
    </source>
</evidence>
<dbReference type="GO" id="GO:0032259">
    <property type="term" value="P:methylation"/>
    <property type="evidence" value="ECO:0007669"/>
    <property type="project" value="UniProtKB-KW"/>
</dbReference>
<keyword evidence="9 19" id="KW-0489">Methyltransferase</keyword>
<keyword evidence="11 19" id="KW-0812">Transmembrane</keyword>
<dbReference type="EMBL" id="NIZT01000070">
    <property type="protein sequence ID" value="RBQ22380.1"/>
    <property type="molecule type" value="Genomic_DNA"/>
</dbReference>
<evidence type="ECO:0000256" key="15">
    <source>
        <dbReference type="ARBA" id="ARBA00023136"/>
    </source>
</evidence>
<dbReference type="AlphaFoldDB" id="A0A366M9H9"/>
<dbReference type="Pfam" id="PF04211">
    <property type="entry name" value="MtrC"/>
    <property type="match status" value="1"/>
</dbReference>
<dbReference type="NCBIfam" id="TIGR01148">
    <property type="entry name" value="mtrC"/>
    <property type="match status" value="1"/>
</dbReference>
<dbReference type="GO" id="GO:0019386">
    <property type="term" value="P:methanogenesis, from carbon dioxide"/>
    <property type="evidence" value="ECO:0007669"/>
    <property type="project" value="UniProtKB-UniRule"/>
</dbReference>
<accession>A0A366M9H9</accession>
<evidence type="ECO:0000256" key="1">
    <source>
        <dbReference type="ARBA" id="ARBA00002533"/>
    </source>
</evidence>
<evidence type="ECO:0000256" key="13">
    <source>
        <dbReference type="ARBA" id="ARBA00022989"/>
    </source>
</evidence>
<comment type="subunit">
    <text evidence="5 19">The complex is composed of 8 subunits; MtrA, MtrB, MtrC, MtrD, MtrE, MtrF, MtrG and MtrH.</text>
</comment>
<evidence type="ECO:0000256" key="17">
    <source>
        <dbReference type="ARBA" id="ARBA00044880"/>
    </source>
</evidence>
<evidence type="ECO:0000256" key="4">
    <source>
        <dbReference type="ARBA" id="ARBA00007607"/>
    </source>
</evidence>
<gene>
    <name evidence="19 20" type="primary">mtrC</name>
    <name evidence="20" type="ORF">ALNOE001_21250</name>
</gene>
<evidence type="ECO:0000256" key="2">
    <source>
        <dbReference type="ARBA" id="ARBA00004651"/>
    </source>
</evidence>
<evidence type="ECO:0000313" key="20">
    <source>
        <dbReference type="EMBL" id="RBQ22380.1"/>
    </source>
</evidence>
<evidence type="ECO:0000313" key="21">
    <source>
        <dbReference type="Proteomes" id="UP000253099"/>
    </source>
</evidence>
<sequence length="279" mass="28721">MSAAGGGPSGGAIGPEKLLLLGVIGGLLGIYLVSFNPVFGPVVASLGAVCAIVWGADAIRRVASYGLGTGVPSIGYMSLSIGIIGALIGLALVTVSFMGGLGFLGPILALVFSMVLGFIVGVIAKKIVGMKIPVLEKCTAEISGAAALSVLGFSATLAGTYAIDGILTSVVAPGFIVLFFIMNTMAIQHPFNACLGPNEDQIRTLKLAVSTAFLAMLITGILTIINPAPNMWMGIPVWVAVIVIATIGWIISIRAYILDSYKQAASVKWSGLWPKIEEQ</sequence>
<feature type="transmembrane region" description="Helical" evidence="19">
    <location>
        <begin position="18"/>
        <end position="36"/>
    </location>
</feature>
<dbReference type="PIRSF" id="PIRSF006530">
    <property type="entry name" value="MtrC"/>
    <property type="match status" value="1"/>
</dbReference>
<comment type="subcellular location">
    <subcellularLocation>
        <location evidence="2 19">Cell membrane</location>
        <topology evidence="2 19">Multi-pass membrane protein</topology>
    </subcellularLocation>
</comment>
<comment type="catalytic activity">
    <reaction evidence="17 19">
        <text>5-methyl-5,6,7,8-tetrahydromethanopterin + coenzyme M + 2 Na(+)(in) = 5,6,7,8-tetrahydromethanopterin + methyl-coenzyme M + 2 Na(+)(out)</text>
        <dbReference type="Rhea" id="RHEA:53492"/>
        <dbReference type="ChEBI" id="CHEBI:29101"/>
        <dbReference type="ChEBI" id="CHEBI:58103"/>
        <dbReference type="ChEBI" id="CHEBI:58116"/>
        <dbReference type="ChEBI" id="CHEBI:58286"/>
        <dbReference type="ChEBI" id="CHEBI:58319"/>
        <dbReference type="EC" id="7.2.1.4"/>
    </reaction>
</comment>
<comment type="pathway">
    <text evidence="3 19">One-carbon metabolism; methanogenesis from CO(2); methyl-coenzyme M from 5,10-methylene-5,6,7,8-tetrahydromethanopterin: step 2/2.</text>
</comment>
<comment type="similarity">
    <text evidence="4 19">Belongs to the MtrC family.</text>
</comment>
<evidence type="ECO:0000256" key="10">
    <source>
        <dbReference type="ARBA" id="ARBA00022679"/>
    </source>
</evidence>
<dbReference type="InterPro" id="IPR005865">
    <property type="entry name" value="THM_MeTrfase_su_C"/>
</dbReference>
<feature type="transmembrane region" description="Helical" evidence="19">
    <location>
        <begin position="231"/>
        <end position="253"/>
    </location>
</feature>
<dbReference type="GO" id="GO:0006730">
    <property type="term" value="P:one-carbon metabolic process"/>
    <property type="evidence" value="ECO:0007669"/>
    <property type="project" value="UniProtKB-UniRule"/>
</dbReference>
<evidence type="ECO:0000256" key="9">
    <source>
        <dbReference type="ARBA" id="ARBA00022603"/>
    </source>
</evidence>
<evidence type="ECO:0000256" key="8">
    <source>
        <dbReference type="ARBA" id="ARBA00022563"/>
    </source>
</evidence>
<protein>
    <recommendedName>
        <fullName evidence="6 19">Tetrahydromethanopterin S-methyltransferase subunit C</fullName>
        <ecNumber evidence="18 19">7.2.1.4</ecNumber>
    </recommendedName>
    <alternativeName>
        <fullName evidence="16 19">N5-methyltetrahydromethanopterin--coenzyme M methyltransferase subunit C</fullName>
    </alternativeName>
</protein>
<keyword evidence="8 19" id="KW-0554">One-carbon metabolism</keyword>
<dbReference type="GO" id="GO:0005886">
    <property type="term" value="C:plasma membrane"/>
    <property type="evidence" value="ECO:0007669"/>
    <property type="project" value="UniProtKB-SubCell"/>
</dbReference>
<evidence type="ECO:0000256" key="14">
    <source>
        <dbReference type="ARBA" id="ARBA00022994"/>
    </source>
</evidence>
<dbReference type="HAMAP" id="MF_01096">
    <property type="entry name" value="MtrC"/>
    <property type="match status" value="1"/>
</dbReference>